<feature type="non-terminal residue" evidence="4">
    <location>
        <position position="162"/>
    </location>
</feature>
<dbReference type="RefSeq" id="XP_026549475.1">
    <property type="nucleotide sequence ID" value="XM_026693690.1"/>
</dbReference>
<dbReference type="KEGG" id="nss:113431363"/>
<protein>
    <submittedName>
        <fullName evidence="4">Nuclear receptor corepressor 1-like</fullName>
    </submittedName>
</protein>
<evidence type="ECO:0000313" key="4">
    <source>
        <dbReference type="RefSeq" id="XP_026549475.1"/>
    </source>
</evidence>
<name>A0A6J1W2U3_9SAUR</name>
<dbReference type="GO" id="GO:0000785">
    <property type="term" value="C:chromatin"/>
    <property type="evidence" value="ECO:0007669"/>
    <property type="project" value="TreeGrafter"/>
</dbReference>
<accession>A0A6J1W2U3</accession>
<dbReference type="GO" id="GO:0046966">
    <property type="term" value="F:nuclear thyroid hormone receptor binding"/>
    <property type="evidence" value="ECO:0007669"/>
    <property type="project" value="TreeGrafter"/>
</dbReference>
<keyword evidence="3" id="KW-1185">Reference proteome</keyword>
<evidence type="ECO:0000256" key="1">
    <source>
        <dbReference type="ARBA" id="ARBA00010097"/>
    </source>
</evidence>
<feature type="region of interest" description="Disordered" evidence="2">
    <location>
        <begin position="1"/>
        <end position="68"/>
    </location>
</feature>
<dbReference type="GO" id="GO:0003714">
    <property type="term" value="F:transcription corepressor activity"/>
    <property type="evidence" value="ECO:0007669"/>
    <property type="project" value="TreeGrafter"/>
</dbReference>
<dbReference type="GeneID" id="113431363"/>
<dbReference type="GO" id="GO:0000122">
    <property type="term" value="P:negative regulation of transcription by RNA polymerase II"/>
    <property type="evidence" value="ECO:0007669"/>
    <property type="project" value="TreeGrafter"/>
</dbReference>
<dbReference type="Proteomes" id="UP000504612">
    <property type="component" value="Unplaced"/>
</dbReference>
<comment type="similarity">
    <text evidence="1">Belongs to the N-CoR nuclear receptor corepressors family.</text>
</comment>
<reference evidence="4" key="1">
    <citation type="submission" date="2025-08" db="UniProtKB">
        <authorList>
            <consortium name="RefSeq"/>
        </authorList>
    </citation>
    <scope>IDENTIFICATION</scope>
</reference>
<sequence length="162" mass="17982">MRSEPEPLAFPQLGSSFAGNLSSGKPLNHERKSTLTPTQRESVPAKSPVPGVDPGVTHSPFDPHHRGAAPEVYRSHLSPHLDPAIQFHRALDPTTAYMFQRQLSPTPGYPSQYQLYAMENTRQTILNDYITSQQMQVNLRPDLARGLSPREQTLALPYAGAR</sequence>
<organism evidence="3 4">
    <name type="scientific">Notechis scutatus</name>
    <name type="common">mainland tiger snake</name>
    <dbReference type="NCBI Taxonomy" id="8663"/>
    <lineage>
        <taxon>Eukaryota</taxon>
        <taxon>Metazoa</taxon>
        <taxon>Chordata</taxon>
        <taxon>Craniata</taxon>
        <taxon>Vertebrata</taxon>
        <taxon>Euteleostomi</taxon>
        <taxon>Lepidosauria</taxon>
        <taxon>Squamata</taxon>
        <taxon>Bifurcata</taxon>
        <taxon>Unidentata</taxon>
        <taxon>Episquamata</taxon>
        <taxon>Toxicofera</taxon>
        <taxon>Serpentes</taxon>
        <taxon>Colubroidea</taxon>
        <taxon>Elapidae</taxon>
        <taxon>Hydrophiinae</taxon>
        <taxon>Notechis</taxon>
    </lineage>
</organism>
<dbReference type="InterPro" id="IPR051571">
    <property type="entry name" value="N-CoR_corepressor"/>
</dbReference>
<evidence type="ECO:0000256" key="2">
    <source>
        <dbReference type="SAM" id="MobiDB-lite"/>
    </source>
</evidence>
<gene>
    <name evidence="4" type="primary">LOC113431363</name>
</gene>
<dbReference type="PANTHER" id="PTHR13992">
    <property type="entry name" value="NUCLEAR RECEPTOR CO-REPRESSOR RELATED NCOR"/>
    <property type="match status" value="1"/>
</dbReference>
<evidence type="ECO:0000313" key="3">
    <source>
        <dbReference type="Proteomes" id="UP000504612"/>
    </source>
</evidence>
<feature type="compositionally biased region" description="Polar residues" evidence="2">
    <location>
        <begin position="13"/>
        <end position="25"/>
    </location>
</feature>
<dbReference type="PANTHER" id="PTHR13992:SF5">
    <property type="entry name" value="NUCLEAR RECEPTOR COREPRESSOR 1"/>
    <property type="match status" value="1"/>
</dbReference>
<dbReference type="AlphaFoldDB" id="A0A6J1W2U3"/>
<proteinExistence type="inferred from homology"/>